<comment type="caution">
    <text evidence="8">The sequence shown here is derived from an EMBL/GenBank/DDBJ whole genome shotgun (WGS) entry which is preliminary data.</text>
</comment>
<feature type="transmembrane region" description="Helical" evidence="7">
    <location>
        <begin position="233"/>
        <end position="254"/>
    </location>
</feature>
<feature type="transmembrane region" description="Helical" evidence="7">
    <location>
        <begin position="91"/>
        <end position="112"/>
    </location>
</feature>
<dbReference type="InterPro" id="IPR005829">
    <property type="entry name" value="Sugar_transporter_CS"/>
</dbReference>
<dbReference type="AlphaFoldDB" id="A0A0N1H6L0"/>
<evidence type="ECO:0000256" key="3">
    <source>
        <dbReference type="ARBA" id="ARBA00022692"/>
    </source>
</evidence>
<comment type="subcellular location">
    <subcellularLocation>
        <location evidence="1">Membrane</location>
        <topology evidence="1">Multi-pass membrane protein</topology>
    </subcellularLocation>
</comment>
<feature type="transmembrane region" description="Helical" evidence="7">
    <location>
        <begin position="124"/>
        <end position="151"/>
    </location>
</feature>
<evidence type="ECO:0000256" key="1">
    <source>
        <dbReference type="ARBA" id="ARBA00004141"/>
    </source>
</evidence>
<evidence type="ECO:0000313" key="9">
    <source>
        <dbReference type="Proteomes" id="UP000038010"/>
    </source>
</evidence>
<dbReference type="InterPro" id="IPR005828">
    <property type="entry name" value="MFS_sugar_transport-like"/>
</dbReference>
<dbReference type="PANTHER" id="PTHR23501:SF109">
    <property type="entry name" value="MAJOR FACILITATOR SUPERFAMILY (MFS) PROFILE DOMAIN-CONTAINING PROTEIN-RELATED"/>
    <property type="match status" value="1"/>
</dbReference>
<dbReference type="GO" id="GO:0005886">
    <property type="term" value="C:plasma membrane"/>
    <property type="evidence" value="ECO:0007669"/>
    <property type="project" value="TreeGrafter"/>
</dbReference>
<evidence type="ECO:0000256" key="6">
    <source>
        <dbReference type="SAM" id="MobiDB-lite"/>
    </source>
</evidence>
<feature type="transmembrane region" description="Helical" evidence="7">
    <location>
        <begin position="306"/>
        <end position="326"/>
    </location>
</feature>
<dbReference type="RefSeq" id="XP_017997868.1">
    <property type="nucleotide sequence ID" value="XM_018143079.1"/>
</dbReference>
<feature type="transmembrane region" description="Helical" evidence="7">
    <location>
        <begin position="266"/>
        <end position="285"/>
    </location>
</feature>
<dbReference type="Pfam" id="PF06609">
    <property type="entry name" value="TRI12"/>
    <property type="match status" value="1"/>
</dbReference>
<feature type="region of interest" description="Disordered" evidence="6">
    <location>
        <begin position="1"/>
        <end position="39"/>
    </location>
</feature>
<dbReference type="InterPro" id="IPR036259">
    <property type="entry name" value="MFS_trans_sf"/>
</dbReference>
<protein>
    <submittedName>
        <fullName evidence="8">Putative transporter</fullName>
    </submittedName>
</protein>
<keyword evidence="2" id="KW-0813">Transport</keyword>
<name>A0A0N1H6L0_9EURO</name>
<feature type="transmembrane region" description="Helical" evidence="7">
    <location>
        <begin position="536"/>
        <end position="555"/>
    </location>
</feature>
<dbReference type="Proteomes" id="UP000038010">
    <property type="component" value="Unassembled WGS sequence"/>
</dbReference>
<feature type="transmembrane region" description="Helical" evidence="7">
    <location>
        <begin position="373"/>
        <end position="392"/>
    </location>
</feature>
<keyword evidence="3 7" id="KW-0812">Transmembrane</keyword>
<evidence type="ECO:0000313" key="8">
    <source>
        <dbReference type="EMBL" id="KPI37905.1"/>
    </source>
</evidence>
<proteinExistence type="predicted"/>
<evidence type="ECO:0000256" key="2">
    <source>
        <dbReference type="ARBA" id="ARBA00022448"/>
    </source>
</evidence>
<dbReference type="GO" id="GO:0022857">
    <property type="term" value="F:transmembrane transporter activity"/>
    <property type="evidence" value="ECO:0007669"/>
    <property type="project" value="InterPro"/>
</dbReference>
<accession>A0A0N1H6L0</accession>
<feature type="compositionally biased region" description="Polar residues" evidence="6">
    <location>
        <begin position="18"/>
        <end position="28"/>
    </location>
</feature>
<dbReference type="EMBL" id="LFJN01000021">
    <property type="protein sequence ID" value="KPI37905.1"/>
    <property type="molecule type" value="Genomic_DNA"/>
</dbReference>
<reference evidence="8 9" key="1">
    <citation type="submission" date="2015-06" db="EMBL/GenBank/DDBJ databases">
        <title>Draft genome of the ant-associated black yeast Phialophora attae CBS 131958.</title>
        <authorList>
            <person name="Moreno L.F."/>
            <person name="Stielow B.J."/>
            <person name="de Hoog S."/>
            <person name="Vicente V.A."/>
            <person name="Weiss V.A."/>
            <person name="de Vries M."/>
            <person name="Cruz L.M."/>
            <person name="Souza E.M."/>
        </authorList>
    </citation>
    <scope>NUCLEOTIDE SEQUENCE [LARGE SCALE GENOMIC DNA]</scope>
    <source>
        <strain evidence="8 9">CBS 131958</strain>
    </source>
</reference>
<organism evidence="8 9">
    <name type="scientific">Cyphellophora attinorum</name>
    <dbReference type="NCBI Taxonomy" id="1664694"/>
    <lineage>
        <taxon>Eukaryota</taxon>
        <taxon>Fungi</taxon>
        <taxon>Dikarya</taxon>
        <taxon>Ascomycota</taxon>
        <taxon>Pezizomycotina</taxon>
        <taxon>Eurotiomycetes</taxon>
        <taxon>Chaetothyriomycetidae</taxon>
        <taxon>Chaetothyriales</taxon>
        <taxon>Cyphellophoraceae</taxon>
        <taxon>Cyphellophora</taxon>
    </lineage>
</organism>
<dbReference type="OrthoDB" id="4161376at2759"/>
<keyword evidence="9" id="KW-1185">Reference proteome</keyword>
<feature type="compositionally biased region" description="Basic and acidic residues" evidence="6">
    <location>
        <begin position="29"/>
        <end position="39"/>
    </location>
</feature>
<dbReference type="Pfam" id="PF00083">
    <property type="entry name" value="Sugar_tr"/>
    <property type="match status" value="1"/>
</dbReference>
<feature type="transmembrane region" description="Helical" evidence="7">
    <location>
        <begin position="346"/>
        <end position="366"/>
    </location>
</feature>
<feature type="transmembrane region" description="Helical" evidence="7">
    <location>
        <begin position="398"/>
        <end position="417"/>
    </location>
</feature>
<feature type="transmembrane region" description="Helical" evidence="7">
    <location>
        <begin position="53"/>
        <end position="71"/>
    </location>
</feature>
<dbReference type="PROSITE" id="PS00216">
    <property type="entry name" value="SUGAR_TRANSPORT_1"/>
    <property type="match status" value="1"/>
</dbReference>
<dbReference type="PANTHER" id="PTHR23501">
    <property type="entry name" value="MAJOR FACILITATOR SUPERFAMILY"/>
    <property type="match status" value="1"/>
</dbReference>
<feature type="transmembrane region" description="Helical" evidence="7">
    <location>
        <begin position="429"/>
        <end position="453"/>
    </location>
</feature>
<sequence length="574" mass="62450">MGQDIPETKDQHGAQAQELETISPSNSSRQDEQVAEKGGEDDGYIHQEMNWRLFLSLTAMAFLWVGSQIPLYLFGSVLPLIYSDIGGVDRYVWFVIGYLIPNAALCPFVGALSDMYGRRNVAMVGQVTLIVGPVITATAHTMNIAICGQVFSGLGAGLNELIALAGTGELVPVAKRGKYVGAIVFAIIPFCPSALWLNSSPPTPTGGLIFVAIFYKDPPVRHRPTKMEILRKVDYIGGLLSIGGCLLFMMGMQWGAVQYKWTSAHVLAPFILGIILIISFFVWEVKFAPHPMVPARIFSLEKRTMIIILIITFVSGGNFFVLLMMWPSQIYNVYGPGPVKIGLRTLPMGFGIIGGSFIALALLPYIKGRIKELMIVATVIMTAFCGAMSVGNPDNINTLYAIVLFASLGCGAVIIPASIIAQIICPPDLIATITAITLAVRYIGGAVAFTAYYNAVESKYIAYATPMVAVDGIIKQGIVSPDNLDAVTVLVTYVGAFQFKELQEFIDASPLVMRKDVAFDLIVRSSQEAFALAYQYPYWISIAFGGTTCILAFFLRDIRKFMTMQITAGAVRED</sequence>
<dbReference type="GeneID" id="28734959"/>
<gene>
    <name evidence="8" type="ORF">AB675_3058</name>
</gene>
<dbReference type="Gene3D" id="1.20.1250.20">
    <property type="entry name" value="MFS general substrate transporter like domains"/>
    <property type="match status" value="1"/>
</dbReference>
<evidence type="ECO:0000256" key="7">
    <source>
        <dbReference type="SAM" id="Phobius"/>
    </source>
</evidence>
<keyword evidence="4 7" id="KW-1133">Transmembrane helix</keyword>
<dbReference type="VEuPathDB" id="FungiDB:AB675_3058"/>
<evidence type="ECO:0000256" key="5">
    <source>
        <dbReference type="ARBA" id="ARBA00023136"/>
    </source>
</evidence>
<feature type="compositionally biased region" description="Basic and acidic residues" evidence="6">
    <location>
        <begin position="1"/>
        <end position="12"/>
    </location>
</feature>
<keyword evidence="5 7" id="KW-0472">Membrane</keyword>
<evidence type="ECO:0000256" key="4">
    <source>
        <dbReference type="ARBA" id="ARBA00022989"/>
    </source>
</evidence>
<dbReference type="InterPro" id="IPR010573">
    <property type="entry name" value="MFS_Str1/Tri12-like"/>
</dbReference>
<dbReference type="SUPFAM" id="SSF103473">
    <property type="entry name" value="MFS general substrate transporter"/>
    <property type="match status" value="1"/>
</dbReference>